<evidence type="ECO:0000313" key="6">
    <source>
        <dbReference type="EMBL" id="POM58688.1"/>
    </source>
</evidence>
<dbReference type="AlphaFoldDB" id="A0A2P4WZG1"/>
<name>A0A2P4WZG1_9STRA</name>
<keyword evidence="7" id="KW-1185">Reference proteome</keyword>
<comment type="function">
    <text evidence="5">Effector that suppresses plant defense responses during pathogen infection.</text>
</comment>
<comment type="similarity">
    <text evidence="2 5">Belongs to the RxLR effector family.</text>
</comment>
<evidence type="ECO:0000256" key="3">
    <source>
        <dbReference type="ARBA" id="ARBA00022525"/>
    </source>
</evidence>
<reference evidence="6 7" key="1">
    <citation type="journal article" date="2017" name="Genome Biol. Evol.">
        <title>Phytophthora megakarya and P. palmivora, closely related causal agents of cacao black pod rot, underwent increases in genome sizes and gene numbers by different mechanisms.</title>
        <authorList>
            <person name="Ali S.S."/>
            <person name="Shao J."/>
            <person name="Lary D.J."/>
            <person name="Kronmiller B."/>
            <person name="Shen D."/>
            <person name="Strem M.D."/>
            <person name="Amoako-Attah I."/>
            <person name="Akrofi A.Y."/>
            <person name="Begoude B.A."/>
            <person name="Ten Hoopen G.M."/>
            <person name="Coulibaly K."/>
            <person name="Kebe B.I."/>
            <person name="Melnick R.L."/>
            <person name="Guiltinan M.J."/>
            <person name="Tyler B.M."/>
            <person name="Meinhardt L.W."/>
            <person name="Bailey B.A."/>
        </authorList>
    </citation>
    <scope>NUCLEOTIDE SEQUENCE [LARGE SCALE GENOMIC DNA]</scope>
    <source>
        <strain evidence="7">sbr112.9</strain>
    </source>
</reference>
<evidence type="ECO:0000256" key="4">
    <source>
        <dbReference type="ARBA" id="ARBA00022729"/>
    </source>
</evidence>
<gene>
    <name evidence="6" type="ORF">PHPALM_36634</name>
</gene>
<dbReference type="GO" id="GO:0005576">
    <property type="term" value="C:extracellular region"/>
    <property type="evidence" value="ECO:0007669"/>
    <property type="project" value="UniProtKB-SubCell"/>
</dbReference>
<dbReference type="Proteomes" id="UP000237271">
    <property type="component" value="Unassembled WGS sequence"/>
</dbReference>
<organism evidence="6 7">
    <name type="scientific">Phytophthora palmivora</name>
    <dbReference type="NCBI Taxonomy" id="4796"/>
    <lineage>
        <taxon>Eukaryota</taxon>
        <taxon>Sar</taxon>
        <taxon>Stramenopiles</taxon>
        <taxon>Oomycota</taxon>
        <taxon>Peronosporomycetes</taxon>
        <taxon>Peronosporales</taxon>
        <taxon>Peronosporaceae</taxon>
        <taxon>Phytophthora</taxon>
    </lineage>
</organism>
<keyword evidence="4 5" id="KW-0732">Signal</keyword>
<feature type="signal peptide" evidence="5">
    <location>
        <begin position="1"/>
        <end position="19"/>
    </location>
</feature>
<evidence type="ECO:0000256" key="5">
    <source>
        <dbReference type="RuleBase" id="RU367124"/>
    </source>
</evidence>
<dbReference type="EMBL" id="NCKW01020177">
    <property type="protein sequence ID" value="POM58688.1"/>
    <property type="molecule type" value="Genomic_DNA"/>
</dbReference>
<evidence type="ECO:0000256" key="2">
    <source>
        <dbReference type="ARBA" id="ARBA00010400"/>
    </source>
</evidence>
<dbReference type="InterPro" id="IPR031825">
    <property type="entry name" value="RXLR"/>
</dbReference>
<comment type="domain">
    <text evidence="5">The RxLR-dEER motif acts to carry the protein into the host cell cytoplasm through binding to cell surface phosphatidylinositol-3-phosphate.</text>
</comment>
<sequence length="128" mass="14382">MRFIYILALVIATTLHTSGTALPATKDSKATIEKVASTVIVGVTRADDGRQLRVDKYANKEDEVEEERLFSNLASGCKSKQQTGKRRDVRRNWQRRMHVSSGIARMLSLREACSRFRHIGKCACSKPT</sequence>
<keyword evidence="3 5" id="KW-0964">Secreted</keyword>
<evidence type="ECO:0000313" key="7">
    <source>
        <dbReference type="Proteomes" id="UP000237271"/>
    </source>
</evidence>
<dbReference type="Pfam" id="PF16810">
    <property type="entry name" value="RXLR"/>
    <property type="match status" value="1"/>
</dbReference>
<feature type="chain" id="PRO_5028508655" description="RxLR effector protein" evidence="5">
    <location>
        <begin position="20"/>
        <end position="128"/>
    </location>
</feature>
<accession>A0A2P4WZG1</accession>
<protein>
    <recommendedName>
        <fullName evidence="5">RxLR effector protein</fullName>
    </recommendedName>
</protein>
<evidence type="ECO:0000256" key="1">
    <source>
        <dbReference type="ARBA" id="ARBA00004613"/>
    </source>
</evidence>
<dbReference type="OrthoDB" id="128000at2759"/>
<comment type="subcellular location">
    <subcellularLocation>
        <location evidence="1 5">Secreted</location>
    </subcellularLocation>
</comment>
<proteinExistence type="inferred from homology"/>
<comment type="caution">
    <text evidence="6">The sequence shown here is derived from an EMBL/GenBank/DDBJ whole genome shotgun (WGS) entry which is preliminary data.</text>
</comment>